<keyword evidence="1" id="KW-0808">Transferase</keyword>
<comment type="caution">
    <text evidence="3">The sequence shown here is derived from an EMBL/GenBank/DDBJ whole genome shotgun (WGS) entry which is preliminary data.</text>
</comment>
<feature type="domain" description="Glycosyl transferase family 1" evidence="2">
    <location>
        <begin position="176"/>
        <end position="318"/>
    </location>
</feature>
<dbReference type="PANTHER" id="PTHR46401">
    <property type="entry name" value="GLYCOSYLTRANSFERASE WBBK-RELATED"/>
    <property type="match status" value="1"/>
</dbReference>
<accession>A0A0F9LJ21</accession>
<dbReference type="EMBL" id="LAZR01007136">
    <property type="protein sequence ID" value="KKM87206.1"/>
    <property type="molecule type" value="Genomic_DNA"/>
</dbReference>
<evidence type="ECO:0000256" key="1">
    <source>
        <dbReference type="ARBA" id="ARBA00022679"/>
    </source>
</evidence>
<reference evidence="3" key="1">
    <citation type="journal article" date="2015" name="Nature">
        <title>Complex archaea that bridge the gap between prokaryotes and eukaryotes.</title>
        <authorList>
            <person name="Spang A."/>
            <person name="Saw J.H."/>
            <person name="Jorgensen S.L."/>
            <person name="Zaremba-Niedzwiedzka K."/>
            <person name="Martijn J."/>
            <person name="Lind A.E."/>
            <person name="van Eijk R."/>
            <person name="Schleper C."/>
            <person name="Guy L."/>
            <person name="Ettema T.J."/>
        </authorList>
    </citation>
    <scope>NUCLEOTIDE SEQUENCE</scope>
</reference>
<dbReference type="PANTHER" id="PTHR46401:SF2">
    <property type="entry name" value="GLYCOSYLTRANSFERASE WBBK-RELATED"/>
    <property type="match status" value="1"/>
</dbReference>
<dbReference type="Pfam" id="PF00534">
    <property type="entry name" value="Glycos_transf_1"/>
    <property type="match status" value="1"/>
</dbReference>
<dbReference type="AlphaFoldDB" id="A0A0F9LJ21"/>
<evidence type="ECO:0000313" key="3">
    <source>
        <dbReference type="EMBL" id="KKM87206.1"/>
    </source>
</evidence>
<dbReference type="Gene3D" id="3.40.50.2000">
    <property type="entry name" value="Glycogen Phosphorylase B"/>
    <property type="match status" value="2"/>
</dbReference>
<dbReference type="GO" id="GO:0016757">
    <property type="term" value="F:glycosyltransferase activity"/>
    <property type="evidence" value="ECO:0007669"/>
    <property type="project" value="InterPro"/>
</dbReference>
<evidence type="ECO:0000259" key="2">
    <source>
        <dbReference type="Pfam" id="PF00534"/>
    </source>
</evidence>
<gene>
    <name evidence="3" type="ORF">LCGC14_1271290</name>
</gene>
<proteinExistence type="predicted"/>
<sequence>MPRFANYLSQGMTDLGYEVEVWRPKPYLYKLPVPGILKKWLGYIDQYVIFSFGLFLRTLFEGEQKLYVLSDQALGFWAPFVAGKAHVVHCHDFLAFKSAKGEISVNPVGFTGRLYQKLIFKGFSQADNFISVSKNTKYELEEILNKQPKISEYVYNGLNPIFIIGNRAKAREDLGKQIGRSIKDGYILHVGGNQFYKNRIGVIKIYDALRDRSETHIPLILIGTPPTPPVLEHSGASKYKDDILFCSGLSDEMVKFAYQGASLFLFPSLAEGFGWPIAEAMACGSPVITTDEAPMNEVGGDAAVYVTNLKPTDNLEQWAKVASKKVKAVIEMEEKELQEVIQNGLENVKRFDSQKTIPIYLKAYNQKYG</sequence>
<dbReference type="InterPro" id="IPR001296">
    <property type="entry name" value="Glyco_trans_1"/>
</dbReference>
<organism evidence="3">
    <name type="scientific">marine sediment metagenome</name>
    <dbReference type="NCBI Taxonomy" id="412755"/>
    <lineage>
        <taxon>unclassified sequences</taxon>
        <taxon>metagenomes</taxon>
        <taxon>ecological metagenomes</taxon>
    </lineage>
</organism>
<protein>
    <recommendedName>
        <fullName evidence="2">Glycosyl transferase family 1 domain-containing protein</fullName>
    </recommendedName>
</protein>
<name>A0A0F9LJ21_9ZZZZ</name>
<dbReference type="GO" id="GO:0009103">
    <property type="term" value="P:lipopolysaccharide biosynthetic process"/>
    <property type="evidence" value="ECO:0007669"/>
    <property type="project" value="TreeGrafter"/>
</dbReference>
<dbReference type="SUPFAM" id="SSF53756">
    <property type="entry name" value="UDP-Glycosyltransferase/glycogen phosphorylase"/>
    <property type="match status" value="1"/>
</dbReference>